<dbReference type="PANTHER" id="PTHR35333">
    <property type="entry name" value="BETA-LACTAMASE"/>
    <property type="match status" value="1"/>
</dbReference>
<proteinExistence type="predicted"/>
<dbReference type="Pfam" id="PF13354">
    <property type="entry name" value="Beta-lactamase2"/>
    <property type="match status" value="1"/>
</dbReference>
<name>A0ABS8HWA4_9FIRM</name>
<feature type="domain" description="Beta-lactamase class A catalytic" evidence="1">
    <location>
        <begin position="21"/>
        <end position="233"/>
    </location>
</feature>
<dbReference type="InterPro" id="IPR045155">
    <property type="entry name" value="Beta-lactam_cat"/>
</dbReference>
<gene>
    <name evidence="2" type="ORF">LMF89_14400</name>
</gene>
<evidence type="ECO:0000259" key="1">
    <source>
        <dbReference type="Pfam" id="PF13354"/>
    </source>
</evidence>
<evidence type="ECO:0000313" key="2">
    <source>
        <dbReference type="EMBL" id="MCC5466538.1"/>
    </source>
</evidence>
<dbReference type="EMBL" id="JAJHJB010000019">
    <property type="protein sequence ID" value="MCC5466538.1"/>
    <property type="molecule type" value="Genomic_DNA"/>
</dbReference>
<dbReference type="RefSeq" id="WP_229535679.1">
    <property type="nucleotide sequence ID" value="NZ_JAJHJB010000019.1"/>
</dbReference>
<keyword evidence="2" id="KW-0378">Hydrolase</keyword>
<reference evidence="2" key="1">
    <citation type="submission" date="2021-11" db="EMBL/GenBank/DDBJ databases">
        <title>Description of a new species Pelosinus isolated from the bottom sediments of Lake Baikal.</title>
        <authorList>
            <person name="Zakharyuk A."/>
        </authorList>
    </citation>
    <scope>NUCLEOTIDE SEQUENCE</scope>
    <source>
        <strain evidence="2">Bkl1</strain>
    </source>
</reference>
<dbReference type="Proteomes" id="UP001165492">
    <property type="component" value="Unassembled WGS sequence"/>
</dbReference>
<protein>
    <submittedName>
        <fullName evidence="2">Class A beta-lactamase-related serine hydrolase</fullName>
    </submittedName>
</protein>
<dbReference type="GO" id="GO:0016787">
    <property type="term" value="F:hydrolase activity"/>
    <property type="evidence" value="ECO:0007669"/>
    <property type="project" value="UniProtKB-KW"/>
</dbReference>
<accession>A0ABS8HWA4</accession>
<dbReference type="InterPro" id="IPR012338">
    <property type="entry name" value="Beta-lactam/transpept-like"/>
</dbReference>
<sequence>MKELQKKIEATLAAYRGRWGMVILNHSSGQHFALNPDMVFPAASMIKLPIMYEVMRQAAAGRIDLEQLLIVKDELRVDGAGILKELRPGISMTIRELVTLMIILSDNTATNMLIDLLSMSAVNQTMERLGLKSTVLRRQMMDFAAAAAGQENETSSADIIRLLTTIYDHTDLPADYGKLMIDILSRQQVRDKLPFFLPEEIVIAHKTGTLPGVEHDGGILFLPGGPFIICIMTADLPANVEGLQLVAALGKVIYEHFGRIQTK</sequence>
<dbReference type="Gene3D" id="3.40.710.10">
    <property type="entry name" value="DD-peptidase/beta-lactamase superfamily"/>
    <property type="match status" value="1"/>
</dbReference>
<keyword evidence="3" id="KW-1185">Reference proteome</keyword>
<dbReference type="InterPro" id="IPR000871">
    <property type="entry name" value="Beta-lactam_class-A"/>
</dbReference>
<comment type="caution">
    <text evidence="2">The sequence shown here is derived from an EMBL/GenBank/DDBJ whole genome shotgun (WGS) entry which is preliminary data.</text>
</comment>
<dbReference type="PANTHER" id="PTHR35333:SF3">
    <property type="entry name" value="BETA-LACTAMASE-TYPE TRANSPEPTIDASE FOLD CONTAINING PROTEIN"/>
    <property type="match status" value="1"/>
</dbReference>
<organism evidence="2 3">
    <name type="scientific">Pelosinus baikalensis</name>
    <dbReference type="NCBI Taxonomy" id="2892015"/>
    <lineage>
        <taxon>Bacteria</taxon>
        <taxon>Bacillati</taxon>
        <taxon>Bacillota</taxon>
        <taxon>Negativicutes</taxon>
        <taxon>Selenomonadales</taxon>
        <taxon>Sporomusaceae</taxon>
        <taxon>Pelosinus</taxon>
    </lineage>
</organism>
<evidence type="ECO:0000313" key="3">
    <source>
        <dbReference type="Proteomes" id="UP001165492"/>
    </source>
</evidence>
<dbReference type="SUPFAM" id="SSF56601">
    <property type="entry name" value="beta-lactamase/transpeptidase-like"/>
    <property type="match status" value="1"/>
</dbReference>